<keyword evidence="2" id="KW-1185">Reference proteome</keyword>
<dbReference type="Proteomes" id="UP000025227">
    <property type="component" value="Unplaced"/>
</dbReference>
<dbReference type="AlphaFoldDB" id="A0A7I5EEK4"/>
<accession>A0A7I5EEK4</accession>
<reference evidence="3" key="1">
    <citation type="submission" date="2020-12" db="UniProtKB">
        <authorList>
            <consortium name="WormBaseParasite"/>
        </authorList>
    </citation>
    <scope>IDENTIFICATION</scope>
    <source>
        <strain evidence="3">MHco3</strain>
    </source>
</reference>
<proteinExistence type="predicted"/>
<protein>
    <submittedName>
        <fullName evidence="3">GIT1</fullName>
    </submittedName>
</protein>
<evidence type="ECO:0000256" key="1">
    <source>
        <dbReference type="SAM" id="MobiDB-lite"/>
    </source>
</evidence>
<feature type="region of interest" description="Disordered" evidence="1">
    <location>
        <begin position="1"/>
        <end position="36"/>
    </location>
</feature>
<organism evidence="2 3">
    <name type="scientific">Haemonchus contortus</name>
    <name type="common">Barber pole worm</name>
    <dbReference type="NCBI Taxonomy" id="6289"/>
    <lineage>
        <taxon>Eukaryota</taxon>
        <taxon>Metazoa</taxon>
        <taxon>Ecdysozoa</taxon>
        <taxon>Nematoda</taxon>
        <taxon>Chromadorea</taxon>
        <taxon>Rhabditida</taxon>
        <taxon>Rhabditina</taxon>
        <taxon>Rhabditomorpha</taxon>
        <taxon>Strongyloidea</taxon>
        <taxon>Trichostrongylidae</taxon>
        <taxon>Haemonchus</taxon>
    </lineage>
</organism>
<evidence type="ECO:0000313" key="3">
    <source>
        <dbReference type="WBParaSite" id="HCON_00188020-00001"/>
    </source>
</evidence>
<evidence type="ECO:0000313" key="2">
    <source>
        <dbReference type="Proteomes" id="UP000025227"/>
    </source>
</evidence>
<dbReference type="WBParaSite" id="HCON_00188020-00001">
    <property type="protein sequence ID" value="HCON_00188020-00001"/>
    <property type="gene ID" value="HCON_00188020"/>
</dbReference>
<name>A0A7I5EEK4_HAECO</name>
<sequence>MSLPIGEHQTSLEKESLQGKRGPCKAKPHPEGAAGSRVQGLFVLMEKEEKEPLLVSQDDKGVPSNENAARNDFYAIVDSIRTISQKQDRMEDRLRRIDERTTAIERLLQQGSLKLMAPSVDA</sequence>